<dbReference type="PRINTS" id="PR00213">
    <property type="entry name" value="MYELINP0"/>
</dbReference>
<dbReference type="InterPro" id="IPR003599">
    <property type="entry name" value="Ig_sub"/>
</dbReference>
<name>A0AA88IHM6_TACVA</name>
<evidence type="ECO:0000256" key="9">
    <source>
        <dbReference type="ARBA" id="ARBA00023319"/>
    </source>
</evidence>
<dbReference type="Proteomes" id="UP001187315">
    <property type="component" value="Unassembled WGS sequence"/>
</dbReference>
<dbReference type="GO" id="GO:0005886">
    <property type="term" value="C:plasma membrane"/>
    <property type="evidence" value="ECO:0007669"/>
    <property type="project" value="TreeGrafter"/>
</dbReference>
<dbReference type="PROSITE" id="PS50835">
    <property type="entry name" value="IG_LIKE"/>
    <property type="match status" value="1"/>
</dbReference>
<evidence type="ECO:0000256" key="11">
    <source>
        <dbReference type="SAM" id="SignalP"/>
    </source>
</evidence>
<dbReference type="SMART" id="SM00406">
    <property type="entry name" value="IGv"/>
    <property type="match status" value="1"/>
</dbReference>
<feature type="signal peptide" evidence="11">
    <location>
        <begin position="1"/>
        <end position="25"/>
    </location>
</feature>
<keyword evidence="6 10" id="KW-0472">Membrane</keyword>
<keyword evidence="4 11" id="KW-0732">Signal</keyword>
<feature type="chain" id="PRO_5041683550" description="Ig-like domain-containing protein" evidence="11">
    <location>
        <begin position="26"/>
        <end position="247"/>
    </location>
</feature>
<evidence type="ECO:0000313" key="13">
    <source>
        <dbReference type="EMBL" id="KAK2816627.1"/>
    </source>
</evidence>
<keyword evidence="7" id="KW-1015">Disulfide bond</keyword>
<keyword evidence="5 10" id="KW-1133">Transmembrane helix</keyword>
<dbReference type="InterPro" id="IPR036179">
    <property type="entry name" value="Ig-like_dom_sf"/>
</dbReference>
<dbReference type="InterPro" id="IPR000920">
    <property type="entry name" value="Myelin_P0-rel"/>
</dbReference>
<evidence type="ECO:0000256" key="2">
    <source>
        <dbReference type="ARBA" id="ARBA00007180"/>
    </source>
</evidence>
<comment type="similarity">
    <text evidence="2">Belongs to the myelin P0 protein family.</text>
</comment>
<evidence type="ECO:0000256" key="8">
    <source>
        <dbReference type="ARBA" id="ARBA00023180"/>
    </source>
</evidence>
<dbReference type="InterPro" id="IPR013783">
    <property type="entry name" value="Ig-like_fold"/>
</dbReference>
<dbReference type="EMBL" id="JAVHJS010000025">
    <property type="protein sequence ID" value="KAK2816627.1"/>
    <property type="molecule type" value="Genomic_DNA"/>
</dbReference>
<dbReference type="SUPFAM" id="SSF48726">
    <property type="entry name" value="Immunoglobulin"/>
    <property type="match status" value="1"/>
</dbReference>
<protein>
    <recommendedName>
        <fullName evidence="12">Ig-like domain-containing protein</fullName>
    </recommendedName>
</protein>
<proteinExistence type="inferred from homology"/>
<evidence type="ECO:0000259" key="12">
    <source>
        <dbReference type="PROSITE" id="PS50835"/>
    </source>
</evidence>
<dbReference type="InterPro" id="IPR007110">
    <property type="entry name" value="Ig-like_dom"/>
</dbReference>
<feature type="domain" description="Ig-like" evidence="12">
    <location>
        <begin position="24"/>
        <end position="141"/>
    </location>
</feature>
<dbReference type="PANTHER" id="PTHR13869">
    <property type="entry name" value="MYELIN P0 RELATED"/>
    <property type="match status" value="1"/>
</dbReference>
<dbReference type="GO" id="GO:0098609">
    <property type="term" value="P:cell-cell adhesion"/>
    <property type="evidence" value="ECO:0007669"/>
    <property type="project" value="TreeGrafter"/>
</dbReference>
<comment type="subcellular location">
    <subcellularLocation>
        <location evidence="1">Membrane</location>
        <topology evidence="1">Single-pass type I membrane protein</topology>
    </subcellularLocation>
</comment>
<dbReference type="FunFam" id="2.60.40.10:FF:000193">
    <property type="entry name" value="Myelin protein zero-like 1 like"/>
    <property type="match status" value="1"/>
</dbReference>
<evidence type="ECO:0000256" key="6">
    <source>
        <dbReference type="ARBA" id="ARBA00023136"/>
    </source>
</evidence>
<evidence type="ECO:0000256" key="3">
    <source>
        <dbReference type="ARBA" id="ARBA00022692"/>
    </source>
</evidence>
<comment type="caution">
    <text evidence="13">The sequence shown here is derived from an EMBL/GenBank/DDBJ whole genome shotgun (WGS) entry which is preliminary data.</text>
</comment>
<reference evidence="13" key="1">
    <citation type="submission" date="2023-08" db="EMBL/GenBank/DDBJ databases">
        <title>Pelteobagrus vachellii genome.</title>
        <authorList>
            <person name="Liu H."/>
        </authorList>
    </citation>
    <scope>NUCLEOTIDE SEQUENCE</scope>
    <source>
        <strain evidence="13">PRFRI_2022a</strain>
        <tissue evidence="13">Muscle</tissue>
    </source>
</reference>
<evidence type="ECO:0000256" key="10">
    <source>
        <dbReference type="SAM" id="Phobius"/>
    </source>
</evidence>
<gene>
    <name evidence="13" type="ORF">Q7C36_022898</name>
</gene>
<feature type="transmembrane region" description="Helical" evidence="10">
    <location>
        <begin position="151"/>
        <end position="175"/>
    </location>
</feature>
<dbReference type="AlphaFoldDB" id="A0AA88IHM6"/>
<evidence type="ECO:0000313" key="14">
    <source>
        <dbReference type="Proteomes" id="UP001187315"/>
    </source>
</evidence>
<dbReference type="PANTHER" id="PTHR13869:SF21">
    <property type="entry name" value="MYELIN PROTEIN ZERO-LIKE PROTEIN 2"/>
    <property type="match status" value="1"/>
</dbReference>
<keyword evidence="3 10" id="KW-0812">Transmembrane</keyword>
<accession>A0AA88IHM6</accession>
<dbReference type="Pfam" id="PF07686">
    <property type="entry name" value="V-set"/>
    <property type="match status" value="1"/>
</dbReference>
<evidence type="ECO:0000256" key="7">
    <source>
        <dbReference type="ARBA" id="ARBA00023157"/>
    </source>
</evidence>
<keyword evidence="14" id="KW-1185">Reference proteome</keyword>
<dbReference type="SMART" id="SM00409">
    <property type="entry name" value="IG"/>
    <property type="match status" value="1"/>
</dbReference>
<evidence type="ECO:0000256" key="5">
    <source>
        <dbReference type="ARBA" id="ARBA00022989"/>
    </source>
</evidence>
<keyword evidence="9" id="KW-0393">Immunoglobulin domain</keyword>
<evidence type="ECO:0000256" key="1">
    <source>
        <dbReference type="ARBA" id="ARBA00004479"/>
    </source>
</evidence>
<organism evidence="13 14">
    <name type="scientific">Tachysurus vachellii</name>
    <name type="common">Darkbarbel catfish</name>
    <name type="synonym">Pelteobagrus vachellii</name>
    <dbReference type="NCBI Taxonomy" id="175792"/>
    <lineage>
        <taxon>Eukaryota</taxon>
        <taxon>Metazoa</taxon>
        <taxon>Chordata</taxon>
        <taxon>Craniata</taxon>
        <taxon>Vertebrata</taxon>
        <taxon>Euteleostomi</taxon>
        <taxon>Actinopterygii</taxon>
        <taxon>Neopterygii</taxon>
        <taxon>Teleostei</taxon>
        <taxon>Ostariophysi</taxon>
        <taxon>Siluriformes</taxon>
        <taxon>Bagridae</taxon>
        <taxon>Tachysurus</taxon>
    </lineage>
</organism>
<keyword evidence="8" id="KW-0325">Glycoprotein</keyword>
<evidence type="ECO:0000256" key="4">
    <source>
        <dbReference type="ARBA" id="ARBA00022729"/>
    </source>
</evidence>
<sequence>MFRTWTRFVVSVVGVLLTGAHHVLTIEVSTPKELTAVNGTSVRLKCTFKSNQPVTEKSASVSWSFKPLSLGMEEQFFYYHEVPFPPTQGHFKGHVTWSGDVMNNDGSITLNDVQFSFNGTYTCQVRNPPDVHGYTSEIRLEVVRTVKISEIGILAAAVGGAIVLVLVILTGVLIVRYFRSRQGDAGIELQDTKRGSVCFLEEFIPINQPEKALEKDKLQLQDDLEKKLPEEIDAKESDANLKASDDD</sequence>
<dbReference type="Gene3D" id="2.60.40.10">
    <property type="entry name" value="Immunoglobulins"/>
    <property type="match status" value="1"/>
</dbReference>
<dbReference type="InterPro" id="IPR013106">
    <property type="entry name" value="Ig_V-set"/>
</dbReference>